<dbReference type="Pfam" id="PF13186">
    <property type="entry name" value="SPASM"/>
    <property type="match status" value="1"/>
</dbReference>
<feature type="domain" description="4Fe4S-binding SPASM" evidence="1">
    <location>
        <begin position="44"/>
        <end position="112"/>
    </location>
</feature>
<evidence type="ECO:0000259" key="1">
    <source>
        <dbReference type="Pfam" id="PF13186"/>
    </source>
</evidence>
<protein>
    <recommendedName>
        <fullName evidence="1">4Fe4S-binding SPASM domain-containing protein</fullName>
    </recommendedName>
</protein>
<dbReference type="InterPro" id="IPR023885">
    <property type="entry name" value="4Fe4S-binding_SPASM_dom"/>
</dbReference>
<reference evidence="2" key="1">
    <citation type="submission" date="2018-05" db="EMBL/GenBank/DDBJ databases">
        <authorList>
            <person name="Lanie J.A."/>
            <person name="Ng W.-L."/>
            <person name="Kazmierczak K.M."/>
            <person name="Andrzejewski T.M."/>
            <person name="Davidsen T.M."/>
            <person name="Wayne K.J."/>
            <person name="Tettelin H."/>
            <person name="Glass J.I."/>
            <person name="Rusch D."/>
            <person name="Podicherti R."/>
            <person name="Tsui H.-C.T."/>
            <person name="Winkler M.E."/>
        </authorList>
    </citation>
    <scope>NUCLEOTIDE SEQUENCE</scope>
</reference>
<sequence length="229" mass="26323">MPNPTQDELTLLSEQTDKHINYQEVWSDKKAIDPYTDSLPGKFCPAPFSSLYIQTNGEYRVCCVYQGISKVSMHEGNIKNNSLKELWNTKNVCKLRQELIDGKKSRGCVKCWKTEDAGGFSHRKHLIGKLGPFIPKMLEEYDHATGKMKTFRIRWLDILWSNICNFACSTCGPRFSNTWGKFAKKFLTESNLNYNMGSGMSMHLEEEQTIKNDYVISSMHQDSNIINEV</sequence>
<proteinExistence type="predicted"/>
<dbReference type="Gene3D" id="3.20.20.70">
    <property type="entry name" value="Aldolase class I"/>
    <property type="match status" value="1"/>
</dbReference>
<dbReference type="CDD" id="cd21109">
    <property type="entry name" value="SPASM"/>
    <property type="match status" value="1"/>
</dbReference>
<evidence type="ECO:0000313" key="2">
    <source>
        <dbReference type="EMBL" id="SVA26408.1"/>
    </source>
</evidence>
<dbReference type="AlphaFoldDB" id="A0A381UFL1"/>
<dbReference type="InterPro" id="IPR058240">
    <property type="entry name" value="rSAM_sf"/>
</dbReference>
<gene>
    <name evidence="2" type="ORF">METZ01_LOCUS79262</name>
</gene>
<organism evidence="2">
    <name type="scientific">marine metagenome</name>
    <dbReference type="NCBI Taxonomy" id="408172"/>
    <lineage>
        <taxon>unclassified sequences</taxon>
        <taxon>metagenomes</taxon>
        <taxon>ecological metagenomes</taxon>
    </lineage>
</organism>
<accession>A0A381UFL1</accession>
<feature type="non-terminal residue" evidence="2">
    <location>
        <position position="229"/>
    </location>
</feature>
<name>A0A381UFL1_9ZZZZ</name>
<dbReference type="SUPFAM" id="SSF102114">
    <property type="entry name" value="Radical SAM enzymes"/>
    <property type="match status" value="1"/>
</dbReference>
<dbReference type="EMBL" id="UINC01006251">
    <property type="protein sequence ID" value="SVA26408.1"/>
    <property type="molecule type" value="Genomic_DNA"/>
</dbReference>
<dbReference type="InterPro" id="IPR013785">
    <property type="entry name" value="Aldolase_TIM"/>
</dbReference>